<organism evidence="2 3">
    <name type="scientific">Cognatilysobacter lacus</name>
    <dbReference type="NCBI Taxonomy" id="1643323"/>
    <lineage>
        <taxon>Bacteria</taxon>
        <taxon>Pseudomonadati</taxon>
        <taxon>Pseudomonadota</taxon>
        <taxon>Gammaproteobacteria</taxon>
        <taxon>Lysobacterales</taxon>
        <taxon>Lysobacteraceae</taxon>
        <taxon>Cognatilysobacter</taxon>
    </lineage>
</organism>
<evidence type="ECO:0000256" key="1">
    <source>
        <dbReference type="SAM" id="SignalP"/>
    </source>
</evidence>
<comment type="caution">
    <text evidence="2">The sequence shown here is derived from an EMBL/GenBank/DDBJ whole genome shotgun (WGS) entry which is preliminary data.</text>
</comment>
<gene>
    <name evidence="2" type="ORF">FW784_07555</name>
</gene>
<sequence>MRMSIPAILAIAMFPALAPPSHAQALPSSGPFVAIDVPVAALDADDAAGAAQAPAVDDPSLGPAVASDALDVMRGGTGNKTTITNTSTVDGTVDHNSATNAITGGNLVDGGAFGNATGLSTVIQNTGNNVLIQNSTVVSVLFSPTP</sequence>
<dbReference type="OrthoDB" id="5786382at2"/>
<dbReference type="Proteomes" id="UP000323164">
    <property type="component" value="Unassembled WGS sequence"/>
</dbReference>
<name>A0A5D8Z5F6_9GAMM</name>
<dbReference type="RefSeq" id="WP_149352744.1">
    <property type="nucleotide sequence ID" value="NZ_VTRV01000065.1"/>
</dbReference>
<keyword evidence="3" id="KW-1185">Reference proteome</keyword>
<accession>A0A5D8Z5F6</accession>
<proteinExistence type="predicted"/>
<keyword evidence="1" id="KW-0732">Signal</keyword>
<dbReference type="EMBL" id="VTRV01000065">
    <property type="protein sequence ID" value="TZF89880.1"/>
    <property type="molecule type" value="Genomic_DNA"/>
</dbReference>
<evidence type="ECO:0000313" key="2">
    <source>
        <dbReference type="EMBL" id="TZF89880.1"/>
    </source>
</evidence>
<feature type="chain" id="PRO_5022888694" evidence="1">
    <location>
        <begin position="19"/>
        <end position="146"/>
    </location>
</feature>
<feature type="signal peptide" evidence="1">
    <location>
        <begin position="1"/>
        <end position="18"/>
    </location>
</feature>
<reference evidence="2 3" key="1">
    <citation type="submission" date="2019-08" db="EMBL/GenBank/DDBJ databases">
        <title>Draft genome sequence of Lysobacter sp. UKS-15.</title>
        <authorList>
            <person name="Im W.-T."/>
        </authorList>
    </citation>
    <scope>NUCLEOTIDE SEQUENCE [LARGE SCALE GENOMIC DNA]</scope>
    <source>
        <strain evidence="2 3">UKS-15</strain>
    </source>
</reference>
<dbReference type="AlphaFoldDB" id="A0A5D8Z5F6"/>
<protein>
    <submittedName>
        <fullName evidence="2">Uncharacterized protein</fullName>
    </submittedName>
</protein>
<evidence type="ECO:0000313" key="3">
    <source>
        <dbReference type="Proteomes" id="UP000323164"/>
    </source>
</evidence>